<proteinExistence type="predicted"/>
<reference evidence="1" key="1">
    <citation type="submission" date="2022-08" db="EMBL/GenBank/DDBJ databases">
        <title>Novel sulphate-reducing endosymbionts in the free-living metamonad Anaeramoeba.</title>
        <authorList>
            <person name="Jerlstrom-Hultqvist J."/>
            <person name="Cepicka I."/>
            <person name="Gallot-Lavallee L."/>
            <person name="Salas-Leiva D."/>
            <person name="Curtis B.A."/>
            <person name="Zahonova K."/>
            <person name="Pipaliya S."/>
            <person name="Dacks J."/>
            <person name="Roger A.J."/>
        </authorList>
    </citation>
    <scope>NUCLEOTIDE SEQUENCE</scope>
    <source>
        <strain evidence="1">Busselton2</strain>
    </source>
</reference>
<organism evidence="1 2">
    <name type="scientific">Anaeramoeba flamelloides</name>
    <dbReference type="NCBI Taxonomy" id="1746091"/>
    <lineage>
        <taxon>Eukaryota</taxon>
        <taxon>Metamonada</taxon>
        <taxon>Anaeramoebidae</taxon>
        <taxon>Anaeramoeba</taxon>
    </lineage>
</organism>
<accession>A0AAV7Z0A9</accession>
<comment type="caution">
    <text evidence="1">The sequence shown here is derived from an EMBL/GenBank/DDBJ whole genome shotgun (WGS) entry which is preliminary data.</text>
</comment>
<evidence type="ECO:0000313" key="2">
    <source>
        <dbReference type="Proteomes" id="UP001146793"/>
    </source>
</evidence>
<name>A0AAV7Z0A9_9EUKA</name>
<sequence>MTNKEELCQDFCSICQKIQKRIDALSQGIHSLQISQETSDFLSQLDLILWKFNKIIDEDNNENDRIKFKDFKKRLNELNTQFTIANHSNSKKKLHCNQKDINIEEMFANENDETTLLRLDDQIEDLDLENNYDEDNNQIIYGSIVKKKIGNVDFLFELTKYISSKSNLRNPGSAVEYHLVSWSIVEYRGVP</sequence>
<evidence type="ECO:0000313" key="1">
    <source>
        <dbReference type="EMBL" id="KAJ3434526.1"/>
    </source>
</evidence>
<dbReference type="EMBL" id="JANTQA010000042">
    <property type="protein sequence ID" value="KAJ3434526.1"/>
    <property type="molecule type" value="Genomic_DNA"/>
</dbReference>
<protein>
    <submittedName>
        <fullName evidence="1">Uncharacterized protein</fullName>
    </submittedName>
</protein>
<gene>
    <name evidence="1" type="ORF">M0812_01643</name>
</gene>
<dbReference type="AlphaFoldDB" id="A0AAV7Z0A9"/>
<dbReference type="Proteomes" id="UP001146793">
    <property type="component" value="Unassembled WGS sequence"/>
</dbReference>